<organism evidence="5 6">
    <name type="scientific">Priestia endophytica</name>
    <dbReference type="NCBI Taxonomy" id="135735"/>
    <lineage>
        <taxon>Bacteria</taxon>
        <taxon>Bacillati</taxon>
        <taxon>Bacillota</taxon>
        <taxon>Bacilli</taxon>
        <taxon>Bacillales</taxon>
        <taxon>Bacillaceae</taxon>
        <taxon>Priestia</taxon>
    </lineage>
</organism>
<dbReference type="EMBL" id="LVYK01000059">
    <property type="protein sequence ID" value="RAS71758.1"/>
    <property type="molecule type" value="Genomic_DNA"/>
</dbReference>
<dbReference type="AlphaFoldDB" id="A0AAX1Q1X4"/>
<dbReference type="CDD" id="cd05466">
    <property type="entry name" value="PBP2_LTTR_substrate"/>
    <property type="match status" value="1"/>
</dbReference>
<dbReference type="PANTHER" id="PTHR30126:SF64">
    <property type="entry name" value="HTH-TYPE TRANSCRIPTIONAL REGULATOR CITR"/>
    <property type="match status" value="1"/>
</dbReference>
<dbReference type="GO" id="GO:0006355">
    <property type="term" value="P:regulation of DNA-templated transcription"/>
    <property type="evidence" value="ECO:0007669"/>
    <property type="project" value="TreeGrafter"/>
</dbReference>
<dbReference type="Gene3D" id="3.40.190.290">
    <property type="match status" value="1"/>
</dbReference>
<dbReference type="GO" id="GO:0000976">
    <property type="term" value="F:transcription cis-regulatory region binding"/>
    <property type="evidence" value="ECO:0007669"/>
    <property type="project" value="TreeGrafter"/>
</dbReference>
<dbReference type="InterPro" id="IPR005119">
    <property type="entry name" value="LysR_subst-bd"/>
</dbReference>
<dbReference type="Pfam" id="PF03466">
    <property type="entry name" value="LysR_substrate"/>
    <property type="match status" value="1"/>
</dbReference>
<keyword evidence="3" id="KW-0804">Transcription</keyword>
<evidence type="ECO:0000256" key="2">
    <source>
        <dbReference type="ARBA" id="ARBA00023015"/>
    </source>
</evidence>
<name>A0AAX1Q1X4_9BACI</name>
<evidence type="ECO:0000256" key="3">
    <source>
        <dbReference type="ARBA" id="ARBA00023163"/>
    </source>
</evidence>
<feature type="domain" description="LysR substrate-binding" evidence="4">
    <location>
        <begin position="2"/>
        <end position="181"/>
    </location>
</feature>
<evidence type="ECO:0000313" key="6">
    <source>
        <dbReference type="Proteomes" id="UP000250174"/>
    </source>
</evidence>
<evidence type="ECO:0000259" key="4">
    <source>
        <dbReference type="Pfam" id="PF03466"/>
    </source>
</evidence>
<keyword evidence="2" id="KW-0805">Transcription regulation</keyword>
<evidence type="ECO:0000313" key="5">
    <source>
        <dbReference type="EMBL" id="RAS71758.1"/>
    </source>
</evidence>
<comment type="caution">
    <text evidence="5">The sequence shown here is derived from an EMBL/GenBank/DDBJ whole genome shotgun (WGS) entry which is preliminary data.</text>
</comment>
<sequence>MASAILPRFLSSFLHRYPKIEVMINVVKSMEISGELESGRADVGLSRMPVSHAICKSILQDSVILTAPPSSENESLFSLFQQHRLLINNHPLYWEEILPSIQQTYKGVKTMVVNQVEITKRFIEEGLGMSFLPFSVVEREVKKGKIDAVHFSTFPLPVSNIYVAYRRETEDVLTFIDTLQQFINDVD</sequence>
<evidence type="ECO:0000256" key="1">
    <source>
        <dbReference type="ARBA" id="ARBA00009437"/>
    </source>
</evidence>
<dbReference type="Proteomes" id="UP000250174">
    <property type="component" value="Unassembled WGS sequence"/>
</dbReference>
<dbReference type="PANTHER" id="PTHR30126">
    <property type="entry name" value="HTH-TYPE TRANSCRIPTIONAL REGULATOR"/>
    <property type="match status" value="1"/>
</dbReference>
<accession>A0AAX1Q1X4</accession>
<gene>
    <name evidence="5" type="ORF">A3864_21990</name>
</gene>
<protein>
    <recommendedName>
        <fullName evidence="4">LysR substrate-binding domain-containing protein</fullName>
    </recommendedName>
</protein>
<proteinExistence type="inferred from homology"/>
<reference evidence="5 6" key="1">
    <citation type="submission" date="2016-03" db="EMBL/GenBank/DDBJ databases">
        <title>Comparison of Bacillus endophyticus and B. anthracis characteristics using whole genome sequence analysis and microbiological techniques.</title>
        <authorList>
            <person name="Lekota K.E."/>
            <person name="Mafofo J."/>
            <person name="Rees J."/>
            <person name="Muchadeyi F.C."/>
            <person name="Madoroba E."/>
            <person name="Van Heerden H."/>
        </authorList>
    </citation>
    <scope>NUCLEOTIDE SEQUENCE [LARGE SCALE GENOMIC DNA]</scope>
    <source>
        <strain evidence="5 6">3631_10C</strain>
    </source>
</reference>
<comment type="similarity">
    <text evidence="1">Belongs to the LysR transcriptional regulatory family.</text>
</comment>
<dbReference type="SUPFAM" id="SSF53850">
    <property type="entry name" value="Periplasmic binding protein-like II"/>
    <property type="match status" value="1"/>
</dbReference>